<proteinExistence type="predicted"/>
<gene>
    <name evidence="1" type="ORF">Smic_52700</name>
</gene>
<evidence type="ECO:0000313" key="2">
    <source>
        <dbReference type="Proteomes" id="UP000498740"/>
    </source>
</evidence>
<organism evidence="1 2">
    <name type="scientific">Streptomyces microflavus</name>
    <name type="common">Streptomyces lipmanii</name>
    <dbReference type="NCBI Taxonomy" id="1919"/>
    <lineage>
        <taxon>Bacteria</taxon>
        <taxon>Bacillati</taxon>
        <taxon>Actinomycetota</taxon>
        <taxon>Actinomycetes</taxon>
        <taxon>Kitasatosporales</taxon>
        <taxon>Streptomycetaceae</taxon>
        <taxon>Streptomyces</taxon>
    </lineage>
</organism>
<dbReference type="AlphaFoldDB" id="A0A7J0CXU0"/>
<name>A0A7J0CXU0_STRMI</name>
<sequence>MPVEGQSVGYAVRGQRGDALGARPGASRHKPVRSAAPVAYSTYVAPPGAWTMPVVMGKPRTGVLTPASAGAGRVARMRVVPRGVIRAIWRPAAKVMCAEPSGSRAMFSGSWPAARSKWDAIRTSLRGLGSVGVASAGRATARAAATEAATVATMLLRWGMGDMGSFTVLRRAGMLQPGWVPRGGKPVGAG</sequence>
<evidence type="ECO:0000313" key="1">
    <source>
        <dbReference type="EMBL" id="GFN06714.1"/>
    </source>
</evidence>
<comment type="caution">
    <text evidence="1">The sequence shown here is derived from an EMBL/GenBank/DDBJ whole genome shotgun (WGS) entry which is preliminary data.</text>
</comment>
<dbReference type="EMBL" id="BLWD01000001">
    <property type="protein sequence ID" value="GFN06714.1"/>
    <property type="molecule type" value="Genomic_DNA"/>
</dbReference>
<accession>A0A7J0CXU0</accession>
<dbReference type="Proteomes" id="UP000498740">
    <property type="component" value="Unassembled WGS sequence"/>
</dbReference>
<protein>
    <submittedName>
        <fullName evidence="1">Uncharacterized protein</fullName>
    </submittedName>
</protein>
<reference evidence="1 2" key="1">
    <citation type="submission" date="2020-05" db="EMBL/GenBank/DDBJ databases">
        <title>Whole genome shotgun sequence of Streptomyces microflavus NBRC 13062.</title>
        <authorList>
            <person name="Komaki H."/>
            <person name="Tamura T."/>
        </authorList>
    </citation>
    <scope>NUCLEOTIDE SEQUENCE [LARGE SCALE GENOMIC DNA]</scope>
    <source>
        <strain evidence="1 2">NBRC 13062</strain>
    </source>
</reference>